<feature type="region of interest" description="Disordered" evidence="1">
    <location>
        <begin position="1"/>
        <end position="22"/>
    </location>
</feature>
<name>A0A699HH04_TANCI</name>
<sequence>MKKYESIPKRLEEDYQSIKDDTSLDYEEKYRRVEVPIIQPEPVKSTQGTYRTPRTTRTPNLDDVVQKKKRKGTPIEQENVAAIKDNILEEDVEKIVEGEDKESYGSEFDDTIFLDEEDSSNRKKPGKIRTEKMQIPISPASRSSRKDLSLDKAIAQELTVSVSPTPTTSSQRRSKSISKRYLHILRALHRICRRQEKVDEVLHDIVPKIASNATNDLTDDNLPQIVANVVKKEREASQAAIQALILQEFAVHAPKIIEELFRIHLKNTGDEALPEGEKNAKRKKTSKGSKSARGSSSNQRVRESKTSTSESQQQQEWDANTKEKRYVLSLHKIHAISFPKEYLEEKLIRLVKKEFQTFSEEARLSIQHWTYSWHKRMYKINHMKAKDNLEELFYDHRIVKVVKGTTKQQHGLDYMDQSIVMRENDIPHSYSEADFKYLNKNEFLKKASLLGSLDVMIMKAYEREIKKRLSHREQMRRWESFVNERRILQTMRRQ</sequence>
<reference evidence="2" key="1">
    <citation type="journal article" date="2019" name="Sci. Rep.">
        <title>Draft genome of Tanacetum cinerariifolium, the natural source of mosquito coil.</title>
        <authorList>
            <person name="Yamashiro T."/>
            <person name="Shiraishi A."/>
            <person name="Satake H."/>
            <person name="Nakayama K."/>
        </authorList>
    </citation>
    <scope>NUCLEOTIDE SEQUENCE</scope>
</reference>
<dbReference type="EMBL" id="BKCJ010155001">
    <property type="protein sequence ID" value="GEY14223.1"/>
    <property type="molecule type" value="Genomic_DNA"/>
</dbReference>
<protein>
    <submittedName>
        <fullName evidence="2">Uncharacterized protein</fullName>
    </submittedName>
</protein>
<feature type="region of interest" description="Disordered" evidence="1">
    <location>
        <begin position="98"/>
        <end position="148"/>
    </location>
</feature>
<proteinExistence type="predicted"/>
<comment type="caution">
    <text evidence="2">The sequence shown here is derived from an EMBL/GenBank/DDBJ whole genome shotgun (WGS) entry which is preliminary data.</text>
</comment>
<feature type="compositionally biased region" description="Low complexity" evidence="1">
    <location>
        <begin position="306"/>
        <end position="316"/>
    </location>
</feature>
<evidence type="ECO:0000313" key="2">
    <source>
        <dbReference type="EMBL" id="GEY14223.1"/>
    </source>
</evidence>
<organism evidence="2">
    <name type="scientific">Tanacetum cinerariifolium</name>
    <name type="common">Dalmatian daisy</name>
    <name type="synonym">Chrysanthemum cinerariifolium</name>
    <dbReference type="NCBI Taxonomy" id="118510"/>
    <lineage>
        <taxon>Eukaryota</taxon>
        <taxon>Viridiplantae</taxon>
        <taxon>Streptophyta</taxon>
        <taxon>Embryophyta</taxon>
        <taxon>Tracheophyta</taxon>
        <taxon>Spermatophyta</taxon>
        <taxon>Magnoliopsida</taxon>
        <taxon>eudicotyledons</taxon>
        <taxon>Gunneridae</taxon>
        <taxon>Pentapetalae</taxon>
        <taxon>asterids</taxon>
        <taxon>campanulids</taxon>
        <taxon>Asterales</taxon>
        <taxon>Asteraceae</taxon>
        <taxon>Asteroideae</taxon>
        <taxon>Anthemideae</taxon>
        <taxon>Anthemidinae</taxon>
        <taxon>Tanacetum</taxon>
    </lineage>
</organism>
<feature type="compositionally biased region" description="Low complexity" evidence="1">
    <location>
        <begin position="288"/>
        <end position="298"/>
    </location>
</feature>
<evidence type="ECO:0000256" key="1">
    <source>
        <dbReference type="SAM" id="MobiDB-lite"/>
    </source>
</evidence>
<accession>A0A699HH04</accession>
<feature type="compositionally biased region" description="Acidic residues" evidence="1">
    <location>
        <begin position="107"/>
        <end position="118"/>
    </location>
</feature>
<feature type="region of interest" description="Disordered" evidence="1">
    <location>
        <begin position="271"/>
        <end position="318"/>
    </location>
</feature>
<feature type="region of interest" description="Disordered" evidence="1">
    <location>
        <begin position="37"/>
        <end position="76"/>
    </location>
</feature>
<feature type="compositionally biased region" description="Low complexity" evidence="1">
    <location>
        <begin position="49"/>
        <end position="59"/>
    </location>
</feature>
<dbReference type="AlphaFoldDB" id="A0A699HH04"/>
<gene>
    <name evidence="2" type="ORF">Tci_386197</name>
</gene>